<dbReference type="SMART" id="SM00858">
    <property type="entry name" value="SAF"/>
    <property type="match status" value="1"/>
</dbReference>
<evidence type="ECO:0000256" key="1">
    <source>
        <dbReference type="SAM" id="Phobius"/>
    </source>
</evidence>
<evidence type="ECO:0000313" key="4">
    <source>
        <dbReference type="Proteomes" id="UP000523682"/>
    </source>
</evidence>
<accession>A0A7W2I2Q4</accession>
<organism evidence="3 4">
    <name type="scientific">Corynebacterium haemomassiliense</name>
    <dbReference type="NCBI Taxonomy" id="2754726"/>
    <lineage>
        <taxon>Bacteria</taxon>
        <taxon>Bacillati</taxon>
        <taxon>Actinomycetota</taxon>
        <taxon>Actinomycetes</taxon>
        <taxon>Mycobacteriales</taxon>
        <taxon>Corynebacteriaceae</taxon>
        <taxon>Corynebacterium</taxon>
    </lineage>
</organism>
<dbReference type="Pfam" id="PF08666">
    <property type="entry name" value="SAF"/>
    <property type="match status" value="1"/>
</dbReference>
<keyword evidence="4" id="KW-1185">Reference proteome</keyword>
<comment type="caution">
    <text evidence="3">The sequence shown here is derived from an EMBL/GenBank/DDBJ whole genome shotgun (WGS) entry which is preliminary data.</text>
</comment>
<evidence type="ECO:0000313" key="3">
    <source>
        <dbReference type="EMBL" id="MBA5243229.1"/>
    </source>
</evidence>
<gene>
    <name evidence="3" type="ORF">H0193_00085</name>
</gene>
<keyword evidence="1" id="KW-0472">Membrane</keyword>
<keyword evidence="1" id="KW-0812">Transmembrane</keyword>
<sequence>MELSARLNTLRSPGYRRSVIIRRVVAVFLVVAAVLHVLIDASRSDPPALTFARDVAPGTVLTSDDVELRRLPAESVPDNALDDAALAEGQLLAAAASRGEVVTATRLVGPDLAGLLTQDMPDGEEFSMVPVPLAEPDILPMLHHGTVVDVVGQGPRVVAENGIVVTSGEGDAVLVLLRQGEAAAVAAASLSEPLTLVLSNRQRQFNIPNHASRI</sequence>
<reference evidence="3 4" key="1">
    <citation type="submission" date="2020-07" db="EMBL/GenBank/DDBJ databases">
        <title>Draft genome and description of Corynebacterium haemomassiliense strain Marseile-Q3615 sp. nov.</title>
        <authorList>
            <person name="Boxberger M."/>
            <person name="La Scola B."/>
        </authorList>
    </citation>
    <scope>NUCLEOTIDE SEQUENCE [LARGE SCALE GENOMIC DNA]</scope>
    <source>
        <strain evidence="3 4">Marseille-Q3615</strain>
    </source>
</reference>
<feature type="domain" description="SAF" evidence="2">
    <location>
        <begin position="46"/>
        <end position="108"/>
    </location>
</feature>
<dbReference type="InterPro" id="IPR013974">
    <property type="entry name" value="SAF"/>
</dbReference>
<dbReference type="AlphaFoldDB" id="A0A7W2I2Q4"/>
<feature type="transmembrane region" description="Helical" evidence="1">
    <location>
        <begin position="20"/>
        <end position="39"/>
    </location>
</feature>
<dbReference type="Proteomes" id="UP000523682">
    <property type="component" value="Unassembled WGS sequence"/>
</dbReference>
<protein>
    <submittedName>
        <fullName evidence="3">SAF domain-containing protein</fullName>
    </submittedName>
</protein>
<dbReference type="CDD" id="cd11614">
    <property type="entry name" value="SAF_CpaB_FlgA_like"/>
    <property type="match status" value="1"/>
</dbReference>
<dbReference type="EMBL" id="JACDTZ010000001">
    <property type="protein sequence ID" value="MBA5243229.1"/>
    <property type="molecule type" value="Genomic_DNA"/>
</dbReference>
<evidence type="ECO:0000259" key="2">
    <source>
        <dbReference type="SMART" id="SM00858"/>
    </source>
</evidence>
<proteinExistence type="predicted"/>
<dbReference type="RefSeq" id="WP_181888020.1">
    <property type="nucleotide sequence ID" value="NZ_JACDTZ010000001.1"/>
</dbReference>
<name>A0A7W2I2Q4_9CORY</name>
<keyword evidence="1" id="KW-1133">Transmembrane helix</keyword>